<protein>
    <submittedName>
        <fullName evidence="2">Glyoxylase, beta-lactamase superfamily II</fullName>
    </submittedName>
</protein>
<proteinExistence type="predicted"/>
<dbReference type="STRING" id="1073996.SAMN05444271_10642"/>
<evidence type="ECO:0000259" key="1">
    <source>
        <dbReference type="SMART" id="SM00849"/>
    </source>
</evidence>
<name>A0A1H6T343_9EURY</name>
<dbReference type="InterPro" id="IPR036866">
    <property type="entry name" value="RibonucZ/Hydroxyglut_hydro"/>
</dbReference>
<dbReference type="PANTHER" id="PTHR23131:SF0">
    <property type="entry name" value="ENDORIBONUCLEASE LACTB2"/>
    <property type="match status" value="1"/>
</dbReference>
<dbReference type="GeneID" id="35000946"/>
<dbReference type="Pfam" id="PF00753">
    <property type="entry name" value="Lactamase_B"/>
    <property type="match status" value="1"/>
</dbReference>
<dbReference type="AlphaFoldDB" id="A0A1H6T343"/>
<gene>
    <name evidence="2" type="ORF">SAMN05444271_10642</name>
</gene>
<evidence type="ECO:0000313" key="3">
    <source>
        <dbReference type="Proteomes" id="UP000198888"/>
    </source>
</evidence>
<dbReference type="InterPro" id="IPR001279">
    <property type="entry name" value="Metallo-B-lactamas"/>
</dbReference>
<dbReference type="EMBL" id="FNYR01000006">
    <property type="protein sequence ID" value="SEI70690.1"/>
    <property type="molecule type" value="Genomic_DNA"/>
</dbReference>
<keyword evidence="3" id="KW-1185">Reference proteome</keyword>
<accession>A0A1H6T343</accession>
<reference evidence="2 3" key="1">
    <citation type="submission" date="2016-10" db="EMBL/GenBank/DDBJ databases">
        <authorList>
            <person name="de Groot N.N."/>
        </authorList>
    </citation>
    <scope>NUCLEOTIDE SEQUENCE [LARGE SCALE GENOMIC DNA]</scope>
    <source>
        <strain evidence="2 3">DSM 22187</strain>
    </source>
</reference>
<dbReference type="OrthoDB" id="6433at2157"/>
<sequence>MTQQLTAAVTRISVPTETVATTNQTNVYLVDGEESLLLDPAGRHEEINAAIADCQPGHIVATHCHTDHVAGLTAYAFETNATVWSPVGHENRFAQSTGIYPARTFRDGHRVGPVRVIETPGHATDHTAFEVDLADGRTAIFTGDLVVAEGSIVVGGLDADMADYLDSLRRVKKREPDVLYPGHGPVIDEPEKAIDRLIAHREDREKAILDAMGDNAEEVDEIVDRAYEKDILAVYDLARKTVIAHIRKLDDDGVVRWDPETEQATLLSN</sequence>
<dbReference type="Gene3D" id="1.10.10.10">
    <property type="entry name" value="Winged helix-like DNA-binding domain superfamily/Winged helix DNA-binding domain"/>
    <property type="match status" value="1"/>
</dbReference>
<feature type="domain" description="Metallo-beta-lactamase" evidence="1">
    <location>
        <begin position="24"/>
        <end position="183"/>
    </location>
</feature>
<dbReference type="KEGG" id="hae:halTADL_0111"/>
<dbReference type="SMART" id="SM00849">
    <property type="entry name" value="Lactamase_B"/>
    <property type="match status" value="1"/>
</dbReference>
<dbReference type="SUPFAM" id="SSF56281">
    <property type="entry name" value="Metallo-hydrolase/oxidoreductase"/>
    <property type="match status" value="1"/>
</dbReference>
<organism evidence="2 3">
    <name type="scientific">Halohasta litchfieldiae</name>
    <dbReference type="NCBI Taxonomy" id="1073996"/>
    <lineage>
        <taxon>Archaea</taxon>
        <taxon>Methanobacteriati</taxon>
        <taxon>Methanobacteriota</taxon>
        <taxon>Stenosarchaea group</taxon>
        <taxon>Halobacteria</taxon>
        <taxon>Halobacteriales</taxon>
        <taxon>Haloferacaceae</taxon>
        <taxon>Halohasta</taxon>
    </lineage>
</organism>
<evidence type="ECO:0000313" key="2">
    <source>
        <dbReference type="EMBL" id="SEI70690.1"/>
    </source>
</evidence>
<dbReference type="Proteomes" id="UP000198888">
    <property type="component" value="Unassembled WGS sequence"/>
</dbReference>
<dbReference type="PANTHER" id="PTHR23131">
    <property type="entry name" value="ENDORIBONUCLEASE LACTB2"/>
    <property type="match status" value="1"/>
</dbReference>
<dbReference type="Gene3D" id="3.60.15.10">
    <property type="entry name" value="Ribonuclease Z/Hydroxyacylglutathione hydrolase-like"/>
    <property type="match status" value="1"/>
</dbReference>
<dbReference type="RefSeq" id="WP_089671501.1">
    <property type="nucleotide sequence ID" value="NZ_CP024845.1"/>
</dbReference>
<accession>A0A2H4PXV1</accession>
<dbReference type="InterPro" id="IPR036388">
    <property type="entry name" value="WH-like_DNA-bd_sf"/>
</dbReference>
<dbReference type="InterPro" id="IPR050662">
    <property type="entry name" value="Sec-metab_biosynth-thioest"/>
</dbReference>